<dbReference type="CDD" id="cd00531">
    <property type="entry name" value="NTF2_like"/>
    <property type="match status" value="1"/>
</dbReference>
<dbReference type="SUPFAM" id="SSF54427">
    <property type="entry name" value="NTF2-like"/>
    <property type="match status" value="1"/>
</dbReference>
<name>A0A4R5BMN5_9ACTN</name>
<feature type="domain" description="SnoaL-like" evidence="1">
    <location>
        <begin position="15"/>
        <end position="151"/>
    </location>
</feature>
<dbReference type="Gene3D" id="3.10.450.50">
    <property type="match status" value="1"/>
</dbReference>
<reference evidence="2 3" key="1">
    <citation type="submission" date="2019-03" db="EMBL/GenBank/DDBJ databases">
        <title>Draft genome sequences of novel Actinobacteria.</title>
        <authorList>
            <person name="Sahin N."/>
            <person name="Ay H."/>
            <person name="Saygin H."/>
        </authorList>
    </citation>
    <scope>NUCLEOTIDE SEQUENCE [LARGE SCALE GENOMIC DNA]</scope>
    <source>
        <strain evidence="2 3">DSM 45941</strain>
    </source>
</reference>
<dbReference type="InterPro" id="IPR032710">
    <property type="entry name" value="NTF2-like_dom_sf"/>
</dbReference>
<keyword evidence="3" id="KW-1185">Reference proteome</keyword>
<gene>
    <name evidence="2" type="ORF">E1293_08290</name>
</gene>
<organism evidence="2 3">
    <name type="scientific">Actinomadura darangshiensis</name>
    <dbReference type="NCBI Taxonomy" id="705336"/>
    <lineage>
        <taxon>Bacteria</taxon>
        <taxon>Bacillati</taxon>
        <taxon>Actinomycetota</taxon>
        <taxon>Actinomycetes</taxon>
        <taxon>Streptosporangiales</taxon>
        <taxon>Thermomonosporaceae</taxon>
        <taxon>Actinomadura</taxon>
    </lineage>
</organism>
<dbReference type="Proteomes" id="UP000295578">
    <property type="component" value="Unassembled WGS sequence"/>
</dbReference>
<dbReference type="InterPro" id="IPR037401">
    <property type="entry name" value="SnoaL-like"/>
</dbReference>
<protein>
    <submittedName>
        <fullName evidence="2">Nuclear transport factor 2 family protein</fullName>
    </submittedName>
</protein>
<dbReference type="EMBL" id="SMKY01000025">
    <property type="protein sequence ID" value="TDD87175.1"/>
    <property type="molecule type" value="Genomic_DNA"/>
</dbReference>
<accession>A0A4R5BMN5</accession>
<comment type="caution">
    <text evidence="2">The sequence shown here is derived from an EMBL/GenBank/DDBJ whole genome shotgun (WGS) entry which is preliminary data.</text>
</comment>
<evidence type="ECO:0000259" key="1">
    <source>
        <dbReference type="Pfam" id="PF13577"/>
    </source>
</evidence>
<evidence type="ECO:0000313" key="3">
    <source>
        <dbReference type="Proteomes" id="UP000295578"/>
    </source>
</evidence>
<sequence>MGFCCEGWGGLYSWEEISARLEIRDVLYRYCRGIDRRDKGLLRSAYWPDAVDRRGYGPPDASPGEFADRVIDGFGELPAYSQHHVTNVFIDLDLAEGVARVESYNLVMHPVGPETSLVLATEDGGAHLRVMGGRALDRFECRDGEWRIARRVMLVDWSRDDLPGGSLFAGTRHGLDTGGAGTDPSYTVLPTL</sequence>
<evidence type="ECO:0000313" key="2">
    <source>
        <dbReference type="EMBL" id="TDD87175.1"/>
    </source>
</evidence>
<dbReference type="AlphaFoldDB" id="A0A4R5BMN5"/>
<dbReference type="OrthoDB" id="1492465at2"/>
<proteinExistence type="predicted"/>
<dbReference type="Pfam" id="PF13577">
    <property type="entry name" value="SnoaL_4"/>
    <property type="match status" value="1"/>
</dbReference>